<feature type="signal peptide" evidence="11">
    <location>
        <begin position="1"/>
        <end position="31"/>
    </location>
</feature>
<dbReference type="FunFam" id="3.40.50.200:FF:000022">
    <property type="entry name" value="Extracellular protease"/>
    <property type="match status" value="1"/>
</dbReference>
<dbReference type="PRINTS" id="PR00723">
    <property type="entry name" value="SUBTILISIN"/>
</dbReference>
<keyword evidence="5 11" id="KW-0732">Signal</keyword>
<proteinExistence type="inferred from homology"/>
<evidence type="ECO:0000256" key="4">
    <source>
        <dbReference type="ARBA" id="ARBA00022670"/>
    </source>
</evidence>
<dbReference type="PROSITE" id="PS00138">
    <property type="entry name" value="SUBTILASE_SER"/>
    <property type="match status" value="1"/>
</dbReference>
<protein>
    <submittedName>
        <fullName evidence="13">Serine protease</fullName>
    </submittedName>
</protein>
<evidence type="ECO:0000256" key="3">
    <source>
        <dbReference type="ARBA" id="ARBA00022525"/>
    </source>
</evidence>
<dbReference type="PROSITE" id="PS51892">
    <property type="entry name" value="SUBTILASE"/>
    <property type="match status" value="1"/>
</dbReference>
<evidence type="ECO:0000256" key="10">
    <source>
        <dbReference type="PROSITE-ProRule" id="PRU01240"/>
    </source>
</evidence>
<evidence type="ECO:0000313" key="13">
    <source>
        <dbReference type="EMBL" id="SEQ82065.1"/>
    </source>
</evidence>
<keyword evidence="7 10" id="KW-0720">Serine protease</keyword>
<keyword evidence="4 10" id="KW-0645">Protease</keyword>
<dbReference type="PROSITE" id="PS00137">
    <property type="entry name" value="SUBTILASE_HIS"/>
    <property type="match status" value="1"/>
</dbReference>
<evidence type="ECO:0000256" key="6">
    <source>
        <dbReference type="ARBA" id="ARBA00022801"/>
    </source>
</evidence>
<dbReference type="PANTHER" id="PTHR43806:SF11">
    <property type="entry name" value="CEREVISIN-RELATED"/>
    <property type="match status" value="1"/>
</dbReference>
<dbReference type="OrthoDB" id="9790784at2"/>
<dbReference type="InterPro" id="IPR023828">
    <property type="entry name" value="Peptidase_S8_Ser-AS"/>
</dbReference>
<organism evidence="13 14">
    <name type="scientific">Solimonas aquatica</name>
    <dbReference type="NCBI Taxonomy" id="489703"/>
    <lineage>
        <taxon>Bacteria</taxon>
        <taxon>Pseudomonadati</taxon>
        <taxon>Pseudomonadota</taxon>
        <taxon>Gammaproteobacteria</taxon>
        <taxon>Nevskiales</taxon>
        <taxon>Nevskiaceae</taxon>
        <taxon>Solimonas</taxon>
    </lineage>
</organism>
<dbReference type="InterPro" id="IPR050131">
    <property type="entry name" value="Peptidase_S8_subtilisin-like"/>
</dbReference>
<reference evidence="13 14" key="1">
    <citation type="submission" date="2016-10" db="EMBL/GenBank/DDBJ databases">
        <authorList>
            <person name="de Groot N.N."/>
        </authorList>
    </citation>
    <scope>NUCLEOTIDE SEQUENCE [LARGE SCALE GENOMIC DNA]</scope>
    <source>
        <strain evidence="13 14">DSM 25927</strain>
    </source>
</reference>
<dbReference type="GO" id="GO:0005576">
    <property type="term" value="C:extracellular region"/>
    <property type="evidence" value="ECO:0007669"/>
    <property type="project" value="UniProtKB-SubCell"/>
</dbReference>
<feature type="chain" id="PRO_5011732346" evidence="11">
    <location>
        <begin position="32"/>
        <end position="574"/>
    </location>
</feature>
<dbReference type="EMBL" id="FOFS01000011">
    <property type="protein sequence ID" value="SEQ82065.1"/>
    <property type="molecule type" value="Genomic_DNA"/>
</dbReference>
<evidence type="ECO:0000313" key="14">
    <source>
        <dbReference type="Proteomes" id="UP000199233"/>
    </source>
</evidence>
<evidence type="ECO:0000256" key="5">
    <source>
        <dbReference type="ARBA" id="ARBA00022729"/>
    </source>
</evidence>
<evidence type="ECO:0000259" key="12">
    <source>
        <dbReference type="Pfam" id="PF00082"/>
    </source>
</evidence>
<comment type="similarity">
    <text evidence="2 10">Belongs to the peptidase S8 family.</text>
</comment>
<dbReference type="AlphaFoldDB" id="A0A1H9J614"/>
<dbReference type="CDD" id="cd07496">
    <property type="entry name" value="Peptidases_S8_13"/>
    <property type="match status" value="1"/>
</dbReference>
<evidence type="ECO:0000256" key="2">
    <source>
        <dbReference type="ARBA" id="ARBA00011073"/>
    </source>
</evidence>
<dbReference type="InterPro" id="IPR034176">
    <property type="entry name" value="Peptidases_S8_13"/>
</dbReference>
<dbReference type="InterPro" id="IPR022398">
    <property type="entry name" value="Peptidase_S8_His-AS"/>
</dbReference>
<keyword evidence="6 10" id="KW-0378">Hydrolase</keyword>
<feature type="active site" description="Charge relay system" evidence="9 10">
    <location>
        <position position="403"/>
    </location>
</feature>
<feature type="active site" description="Charge relay system" evidence="9 10">
    <location>
        <position position="162"/>
    </location>
</feature>
<keyword evidence="3" id="KW-0964">Secreted</keyword>
<evidence type="ECO:0000256" key="1">
    <source>
        <dbReference type="ARBA" id="ARBA00004613"/>
    </source>
</evidence>
<keyword evidence="8" id="KW-0865">Zymogen</keyword>
<dbReference type="Gene3D" id="3.40.50.200">
    <property type="entry name" value="Peptidase S8/S53 domain"/>
    <property type="match status" value="1"/>
</dbReference>
<dbReference type="SUPFAM" id="SSF52743">
    <property type="entry name" value="Subtilisin-like"/>
    <property type="match status" value="1"/>
</dbReference>
<feature type="domain" description="Peptidase S8/S53" evidence="12">
    <location>
        <begin position="153"/>
        <end position="449"/>
    </location>
</feature>
<dbReference type="InterPro" id="IPR000209">
    <property type="entry name" value="Peptidase_S8/S53_dom"/>
</dbReference>
<dbReference type="STRING" id="489703.SAMN04488038_11125"/>
<dbReference type="PANTHER" id="PTHR43806">
    <property type="entry name" value="PEPTIDASE S8"/>
    <property type="match status" value="1"/>
</dbReference>
<dbReference type="InterPro" id="IPR036852">
    <property type="entry name" value="Peptidase_S8/S53_dom_sf"/>
</dbReference>
<sequence length="574" mass="60073">MTRRIAAARTAAVRMFLCLFLLASWVAAAQAAPPPQRLIIKYKNSLPLSARLRGADRGVWATPAARAGVQLARLRALHNGADLLRLSGRQLEGRELSALLTQLAADPNVEYVEEDHLLQLNFVPNDPRYNEQWDFFESVAGVNAPRAWDQATGSGIVVAVVDNGYRPHADLAGQIIPGYDFISDATIANDGNGRDPDPIDPGDGVAAGECGWLSKEQRSTWHGTHVSGTIAARSNNGLGVAGIAFNARVLMVRALGKCGGYMSDIADAVAWASGGHIDGVPDNANRARVINMSLGGQGMCDRTMQNAINTARGNGAVVVVAAGNSKADASYFNPASCSGVITVAAVNRSGARAAYSNYGPVVDIAAPGGEKTSVDDPNGILSTLNAGLSTPAEDSYAFYQGTSMATPHVAAVAALALSRNPALSPDRVESLLKRTARPFTASCDQCGFGIVDAAAAVASANANLGGVASCPTGYKQYDGVMSQYVAAYQPGVDGYVAAAGPQSVILIGDNGSNFNLTLEKKYQSPYYSSWIYAASSFTYGNRKELSYNGAAGSYRVHIDAYFGGGAYTLCVKSP</sequence>
<name>A0A1H9J614_9GAMM</name>
<comment type="subcellular location">
    <subcellularLocation>
        <location evidence="1">Secreted</location>
    </subcellularLocation>
</comment>
<feature type="active site" description="Charge relay system" evidence="9 10">
    <location>
        <position position="222"/>
    </location>
</feature>
<dbReference type="GO" id="GO:0004252">
    <property type="term" value="F:serine-type endopeptidase activity"/>
    <property type="evidence" value="ECO:0007669"/>
    <property type="project" value="UniProtKB-UniRule"/>
</dbReference>
<evidence type="ECO:0000256" key="7">
    <source>
        <dbReference type="ARBA" id="ARBA00022825"/>
    </source>
</evidence>
<accession>A0A1H9J614</accession>
<dbReference type="Pfam" id="PF00082">
    <property type="entry name" value="Peptidase_S8"/>
    <property type="match status" value="1"/>
</dbReference>
<evidence type="ECO:0000256" key="11">
    <source>
        <dbReference type="SAM" id="SignalP"/>
    </source>
</evidence>
<evidence type="ECO:0000256" key="9">
    <source>
        <dbReference type="PIRSR" id="PIRSR615500-1"/>
    </source>
</evidence>
<gene>
    <name evidence="13" type="ORF">SAMN04488038_11125</name>
</gene>
<dbReference type="Proteomes" id="UP000199233">
    <property type="component" value="Unassembled WGS sequence"/>
</dbReference>
<dbReference type="GO" id="GO:0006508">
    <property type="term" value="P:proteolysis"/>
    <property type="evidence" value="ECO:0007669"/>
    <property type="project" value="UniProtKB-KW"/>
</dbReference>
<keyword evidence="14" id="KW-1185">Reference proteome</keyword>
<evidence type="ECO:0000256" key="8">
    <source>
        <dbReference type="ARBA" id="ARBA00023145"/>
    </source>
</evidence>
<dbReference type="InterPro" id="IPR015500">
    <property type="entry name" value="Peptidase_S8_subtilisin-rel"/>
</dbReference>